<gene>
    <name evidence="4" type="ORF">CHS0354_035913</name>
</gene>
<feature type="signal peptide" evidence="2">
    <location>
        <begin position="1"/>
        <end position="17"/>
    </location>
</feature>
<feature type="compositionally biased region" description="Basic and acidic residues" evidence="1">
    <location>
        <begin position="240"/>
        <end position="251"/>
    </location>
</feature>
<evidence type="ECO:0000256" key="1">
    <source>
        <dbReference type="SAM" id="MobiDB-lite"/>
    </source>
</evidence>
<dbReference type="SMART" id="SM00280">
    <property type="entry name" value="KAZAL"/>
    <property type="match status" value="3"/>
</dbReference>
<dbReference type="CDD" id="cd00104">
    <property type="entry name" value="KAZAL_FS"/>
    <property type="match status" value="2"/>
</dbReference>
<dbReference type="Pfam" id="PF07648">
    <property type="entry name" value="Kazal_2"/>
    <property type="match status" value="1"/>
</dbReference>
<dbReference type="Pfam" id="PF00050">
    <property type="entry name" value="Kazal_1"/>
    <property type="match status" value="1"/>
</dbReference>
<evidence type="ECO:0000313" key="4">
    <source>
        <dbReference type="EMBL" id="KAK3591101.1"/>
    </source>
</evidence>
<feature type="compositionally biased region" description="Low complexity" evidence="1">
    <location>
        <begin position="270"/>
        <end position="279"/>
    </location>
</feature>
<dbReference type="PROSITE" id="PS51465">
    <property type="entry name" value="KAZAL_2"/>
    <property type="match status" value="1"/>
</dbReference>
<accession>A0AAE0SG32</accession>
<dbReference type="PANTHER" id="PTHR21131">
    <property type="entry name" value="SERINE-TYPE ENDOPEPTIDASE INHIBITOR"/>
    <property type="match status" value="1"/>
</dbReference>
<feature type="compositionally biased region" description="Pro residues" evidence="1">
    <location>
        <begin position="296"/>
        <end position="308"/>
    </location>
</feature>
<feature type="compositionally biased region" description="Pro residues" evidence="1">
    <location>
        <begin position="66"/>
        <end position="78"/>
    </location>
</feature>
<feature type="compositionally biased region" description="Polar residues" evidence="1">
    <location>
        <begin position="493"/>
        <end position="502"/>
    </location>
</feature>
<feature type="compositionally biased region" description="Low complexity" evidence="1">
    <location>
        <begin position="351"/>
        <end position="365"/>
    </location>
</feature>
<dbReference type="PROSITE" id="PS00282">
    <property type="entry name" value="KAZAL_1"/>
    <property type="match status" value="1"/>
</dbReference>
<feature type="compositionally biased region" description="Polar residues" evidence="1">
    <location>
        <begin position="319"/>
        <end position="328"/>
    </location>
</feature>
<feature type="compositionally biased region" description="Basic and acidic residues" evidence="1">
    <location>
        <begin position="474"/>
        <end position="487"/>
    </location>
</feature>
<feature type="domain" description="Kazal-like" evidence="3">
    <location>
        <begin position="761"/>
        <end position="804"/>
    </location>
</feature>
<dbReference type="Proteomes" id="UP001195483">
    <property type="component" value="Unassembled WGS sequence"/>
</dbReference>
<reference evidence="4" key="3">
    <citation type="submission" date="2023-05" db="EMBL/GenBank/DDBJ databases">
        <authorList>
            <person name="Smith C.H."/>
        </authorList>
    </citation>
    <scope>NUCLEOTIDE SEQUENCE</scope>
    <source>
        <strain evidence="4">CHS0354</strain>
        <tissue evidence="4">Mantle</tissue>
    </source>
</reference>
<feature type="region of interest" description="Disordered" evidence="1">
    <location>
        <begin position="115"/>
        <end position="690"/>
    </location>
</feature>
<dbReference type="InterPro" id="IPR002350">
    <property type="entry name" value="Kazal_dom"/>
</dbReference>
<reference evidence="4" key="2">
    <citation type="journal article" date="2021" name="Genome Biol. Evol.">
        <title>Developing a high-quality reference genome for a parasitic bivalve with doubly uniparental inheritance (Bivalvia: Unionida).</title>
        <authorList>
            <person name="Smith C.H."/>
        </authorList>
    </citation>
    <scope>NUCLEOTIDE SEQUENCE</scope>
    <source>
        <strain evidence="4">CHS0354</strain>
        <tissue evidence="4">Mantle</tissue>
    </source>
</reference>
<feature type="compositionally biased region" description="Basic and acidic residues" evidence="1">
    <location>
        <begin position="610"/>
        <end position="625"/>
    </location>
</feature>
<keyword evidence="5" id="KW-1185">Reference proteome</keyword>
<comment type="caution">
    <text evidence="4">The sequence shown here is derived from an EMBL/GenBank/DDBJ whole genome shotgun (WGS) entry which is preliminary data.</text>
</comment>
<feature type="compositionally biased region" description="Pro residues" evidence="1">
    <location>
        <begin position="204"/>
        <end position="215"/>
    </location>
</feature>
<feature type="compositionally biased region" description="Low complexity" evidence="1">
    <location>
        <begin position="524"/>
        <end position="544"/>
    </location>
</feature>
<sequence length="855" mass="89508">MFTKGILLAIFVATVVAFVSPPPMGGGPALFAGGAFPSTGGIVPPGSEVPRRTGITLPLVRQKVGPVPPTARPSPGPRPIEDPPVWTRTPRTPLRQPEQEAFVRPPPMGGGPALFAGGAFPHNGGIVPPGGEAPRRKGIPLQLGRQEIGPVPPTPGPRPIEDPPVWSGTPRTSLRQPEQGPLPPAGGITPSTGEAPRRAGTPPASGPPGGGPAPPTEEKPSSDHRPIQQRPVWTKTPNARPDKQEQDRTVDTVRPAVGGGPVQSGPFPPAGGIAPPGGEAPRRTGTSPALRRPGAGPAPPTDEGPSPGPRSNEDRPVTTGPTKTSPKQQEQDRAVETVRTQAVGGGPVQSGPFSPAGGIAPPGGEAPRRTGTQPAVGRPGVVQAPPTEEGPSPGPRSNEDPPVGTGPTKTSPKQQEQDRTVKTVRPQAVGGGPAKSAGEVLPPAGGIVPPDGETSRRTGIPPALGRPGDGPAPRTEERPSPEPRPIEDPPVTTRPTKTSPKQQEQDRTVETSRSSRSQTMRGNPAQSPGGALLPAGGIAPPALGRQEGRPAPSIEERPSPGPRPIQHPPVWTGPSKTSSKKQEQERPIQHPPVWTGPPKTPPTQQQESEGGPRAERATPPLEEKPTQSPRPIQHPPVWTGPRKTPPKQQKRQQEPARELEVEERRGRSKLRTNSNPLPVTTPPTTVPTNPPRIPFSTSELAFTAPLTTVPPNRPRSQLCPIAAVCGSDGNTYFSKCFLPAGVWKECTGSCPCPFQNPPPSDPPVSACMCPTLYNPVCGVDGNTYDNDCWRRCNGESKQCDGECPCTQERSVTHRECVCNPFETDPVCTTDGETIWNGCEAMCAGKEIACTSTCPC</sequence>
<feature type="compositionally biased region" description="Basic and acidic residues" evidence="1">
    <location>
        <begin position="216"/>
        <end position="226"/>
    </location>
</feature>
<dbReference type="AlphaFoldDB" id="A0AAE0SG32"/>
<organism evidence="4 5">
    <name type="scientific">Potamilus streckersoni</name>
    <dbReference type="NCBI Taxonomy" id="2493646"/>
    <lineage>
        <taxon>Eukaryota</taxon>
        <taxon>Metazoa</taxon>
        <taxon>Spiralia</taxon>
        <taxon>Lophotrochozoa</taxon>
        <taxon>Mollusca</taxon>
        <taxon>Bivalvia</taxon>
        <taxon>Autobranchia</taxon>
        <taxon>Heteroconchia</taxon>
        <taxon>Palaeoheterodonta</taxon>
        <taxon>Unionida</taxon>
        <taxon>Unionoidea</taxon>
        <taxon>Unionidae</taxon>
        <taxon>Ambleminae</taxon>
        <taxon>Lampsilini</taxon>
        <taxon>Potamilus</taxon>
    </lineage>
</organism>
<reference evidence="4" key="1">
    <citation type="journal article" date="2021" name="Genome Biol. Evol.">
        <title>A High-Quality Reference Genome for a Parasitic Bivalve with Doubly Uniparental Inheritance (Bivalvia: Unionida).</title>
        <authorList>
            <person name="Smith C.H."/>
        </authorList>
    </citation>
    <scope>NUCLEOTIDE SEQUENCE</scope>
    <source>
        <strain evidence="4">CHS0354</strain>
    </source>
</reference>
<dbReference type="InterPro" id="IPR036058">
    <property type="entry name" value="Kazal_dom_sf"/>
</dbReference>
<evidence type="ECO:0000259" key="3">
    <source>
        <dbReference type="PROSITE" id="PS51465"/>
    </source>
</evidence>
<dbReference type="Gene3D" id="3.30.60.30">
    <property type="match status" value="1"/>
</dbReference>
<dbReference type="SUPFAM" id="SSF100895">
    <property type="entry name" value="Kazal-type serine protease inhibitors"/>
    <property type="match status" value="1"/>
</dbReference>
<feature type="compositionally biased region" description="Polar residues" evidence="1">
    <location>
        <begin position="511"/>
        <end position="521"/>
    </location>
</feature>
<feature type="chain" id="PRO_5041939901" description="Kazal-like domain-containing protein" evidence="2">
    <location>
        <begin position="18"/>
        <end position="855"/>
    </location>
</feature>
<dbReference type="EMBL" id="JAEAOA010002096">
    <property type="protein sequence ID" value="KAK3591101.1"/>
    <property type="molecule type" value="Genomic_DNA"/>
</dbReference>
<dbReference type="PANTHER" id="PTHR21131:SF0">
    <property type="entry name" value="GEO10195P1-RELATED"/>
    <property type="match status" value="1"/>
</dbReference>
<evidence type="ECO:0000313" key="5">
    <source>
        <dbReference type="Proteomes" id="UP001195483"/>
    </source>
</evidence>
<feature type="compositionally biased region" description="Pro residues" evidence="1">
    <location>
        <begin position="679"/>
        <end position="690"/>
    </location>
</feature>
<keyword evidence="2" id="KW-0732">Signal</keyword>
<feature type="region of interest" description="Disordered" evidence="1">
    <location>
        <begin position="63"/>
        <end position="97"/>
    </location>
</feature>
<feature type="compositionally biased region" description="Basic and acidic residues" evidence="1">
    <location>
        <begin position="651"/>
        <end position="665"/>
    </location>
</feature>
<dbReference type="InterPro" id="IPR053265">
    <property type="entry name" value="Serpin"/>
</dbReference>
<proteinExistence type="predicted"/>
<protein>
    <recommendedName>
        <fullName evidence="3">Kazal-like domain-containing protein</fullName>
    </recommendedName>
</protein>
<evidence type="ECO:0000256" key="2">
    <source>
        <dbReference type="SAM" id="SignalP"/>
    </source>
</evidence>
<name>A0AAE0SG32_9BIVA</name>